<protein>
    <recommendedName>
        <fullName evidence="2">receptor protein-tyrosine kinase</fullName>
        <ecNumber evidence="2">2.7.10.1</ecNumber>
    </recommendedName>
</protein>
<keyword evidence="9" id="KW-0460">Magnesium</keyword>
<dbReference type="SMART" id="SM00409">
    <property type="entry name" value="IG"/>
    <property type="match status" value="1"/>
</dbReference>
<dbReference type="OrthoDB" id="9049620at2759"/>
<feature type="chain" id="PRO_5040195084" description="receptor protein-tyrosine kinase" evidence="11">
    <location>
        <begin position="25"/>
        <end position="650"/>
    </location>
</feature>
<keyword evidence="15" id="KW-1185">Reference proteome</keyword>
<gene>
    <name evidence="14" type="ORF">HOLleu_22224</name>
</gene>
<keyword evidence="14" id="KW-0675">Receptor</keyword>
<evidence type="ECO:0000256" key="4">
    <source>
        <dbReference type="ARBA" id="ARBA00022989"/>
    </source>
</evidence>
<dbReference type="GO" id="GO:0043235">
    <property type="term" value="C:receptor complex"/>
    <property type="evidence" value="ECO:0007669"/>
    <property type="project" value="TreeGrafter"/>
</dbReference>
<evidence type="ECO:0000256" key="6">
    <source>
        <dbReference type="ARBA" id="ARBA00023180"/>
    </source>
</evidence>
<dbReference type="Gene3D" id="2.60.40.10">
    <property type="entry name" value="Immunoglobulins"/>
    <property type="match status" value="1"/>
</dbReference>
<evidence type="ECO:0000256" key="11">
    <source>
        <dbReference type="SAM" id="SignalP"/>
    </source>
</evidence>
<evidence type="ECO:0000256" key="3">
    <source>
        <dbReference type="ARBA" id="ARBA00022692"/>
    </source>
</evidence>
<evidence type="ECO:0000313" key="15">
    <source>
        <dbReference type="Proteomes" id="UP001152320"/>
    </source>
</evidence>
<dbReference type="EMBL" id="JAIZAY010000010">
    <property type="protein sequence ID" value="KAJ8035108.1"/>
    <property type="molecule type" value="Genomic_DNA"/>
</dbReference>
<dbReference type="InterPro" id="IPR050122">
    <property type="entry name" value="RTK"/>
</dbReference>
<evidence type="ECO:0000256" key="8">
    <source>
        <dbReference type="ARBA" id="ARBA00051243"/>
    </source>
</evidence>
<feature type="domain" description="Ig-like" evidence="13">
    <location>
        <begin position="24"/>
        <end position="119"/>
    </location>
</feature>
<dbReference type="Proteomes" id="UP001152320">
    <property type="component" value="Chromosome 10"/>
</dbReference>
<feature type="binding site" evidence="9">
    <location>
        <position position="504"/>
    </location>
    <ligand>
        <name>Mg(2+)</name>
        <dbReference type="ChEBI" id="CHEBI:18420"/>
    </ligand>
</feature>
<sequence length="650" mass="73683">MRSFKAGNMILLVICAVHISGNLAEIIEGPVKGTYAAGSNILLTCIVRDYHDIILWEDVGANKNIFIQRKKQTEQQKYTNFEISSAAGNYSLIIRNARTSNGGEYSCRTWDQHLNAVITIEDGPMLALFLNDTSNFNKDQYTLTVGETVVVTCRAKNCRGNMSLELSFGYKNWITPTSAMRRQNGSCFDVNVTHIHTVHRTDNPFLCRVLGLPTDLQAEKMVNILYIPLCNVIRSGNNVECVCEANPPVYEYTMFVNGEKKSVNKSLTFSDYITANYSCSAVNTIGTGYSSSRFISNASAIGIIVILCGMTVCCPLLVYLFMARYRKIRRQRIPTNSYESSIRTPRNPDVHEENSYHASASVINGEIDEPECIYATVYANTPKEKFVTFKDVQFEKHLGESGYLERWTGKLRSSKEVIVSSPQGRFYLLQEYVENGTLREKLNSIMYKSIKRNEEVTSTSSVLLQLASSLIHGIEFIQHQNFYHPGLSSDEVIVFNDTTCKLYDFCTADFIQDKIDDIIKKEEKGVETRTLPPEAVFKRVYDKASEMWSLAATLWEIFTHGQKAKFNYLKELSQQEPFDGECSLKKPHNLDNDIYKMMTKCWSKQPNCRPRICKLKHKIDGKIITSSSERGEMGETPQGYELMTIGAKIE</sequence>
<feature type="transmembrane region" description="Helical" evidence="10">
    <location>
        <begin position="300"/>
        <end position="322"/>
    </location>
</feature>
<dbReference type="PANTHER" id="PTHR24416:SF611">
    <property type="entry name" value="TYROSINE-PROTEIN KINASE TRANSMEMBRANE RECEPTOR ROR"/>
    <property type="match status" value="1"/>
</dbReference>
<dbReference type="GO" id="GO:0007169">
    <property type="term" value="P:cell surface receptor protein tyrosine kinase signaling pathway"/>
    <property type="evidence" value="ECO:0007669"/>
    <property type="project" value="TreeGrafter"/>
</dbReference>
<dbReference type="InterPro" id="IPR001245">
    <property type="entry name" value="Ser-Thr/Tyr_kinase_cat_dom"/>
</dbReference>
<comment type="catalytic activity">
    <reaction evidence="8">
        <text>L-tyrosyl-[protein] + ATP = O-phospho-L-tyrosyl-[protein] + ADP + H(+)</text>
        <dbReference type="Rhea" id="RHEA:10596"/>
        <dbReference type="Rhea" id="RHEA-COMP:10136"/>
        <dbReference type="Rhea" id="RHEA-COMP:20101"/>
        <dbReference type="ChEBI" id="CHEBI:15378"/>
        <dbReference type="ChEBI" id="CHEBI:30616"/>
        <dbReference type="ChEBI" id="CHEBI:46858"/>
        <dbReference type="ChEBI" id="CHEBI:61978"/>
        <dbReference type="ChEBI" id="CHEBI:456216"/>
        <dbReference type="EC" id="2.7.10.1"/>
    </reaction>
</comment>
<keyword evidence="9" id="KW-0479">Metal-binding</keyword>
<evidence type="ECO:0000259" key="13">
    <source>
        <dbReference type="PROSITE" id="PS50835"/>
    </source>
</evidence>
<dbReference type="PRINTS" id="PR00109">
    <property type="entry name" value="TYRKINASE"/>
</dbReference>
<proteinExistence type="predicted"/>
<dbReference type="GO" id="GO:0004714">
    <property type="term" value="F:transmembrane receptor protein tyrosine kinase activity"/>
    <property type="evidence" value="ECO:0007669"/>
    <property type="project" value="UniProtKB-EC"/>
</dbReference>
<dbReference type="InterPro" id="IPR013783">
    <property type="entry name" value="Ig-like_fold"/>
</dbReference>
<dbReference type="PROSITE" id="PS50011">
    <property type="entry name" value="PROTEIN_KINASE_DOM"/>
    <property type="match status" value="1"/>
</dbReference>
<feature type="signal peptide" evidence="11">
    <location>
        <begin position="1"/>
        <end position="24"/>
    </location>
</feature>
<keyword evidence="6" id="KW-0325">Glycoprotein</keyword>
<dbReference type="EC" id="2.7.10.1" evidence="2"/>
<evidence type="ECO:0000256" key="9">
    <source>
        <dbReference type="PIRSR" id="PIRSR000615-3"/>
    </source>
</evidence>
<dbReference type="GO" id="GO:0005524">
    <property type="term" value="F:ATP binding"/>
    <property type="evidence" value="ECO:0007669"/>
    <property type="project" value="InterPro"/>
</dbReference>
<accession>A0A9Q1BYR6</accession>
<evidence type="ECO:0000256" key="1">
    <source>
        <dbReference type="ARBA" id="ARBA00004167"/>
    </source>
</evidence>
<dbReference type="SUPFAM" id="SSF48726">
    <property type="entry name" value="Immunoglobulin"/>
    <property type="match status" value="1"/>
</dbReference>
<evidence type="ECO:0000256" key="7">
    <source>
        <dbReference type="ARBA" id="ARBA00023319"/>
    </source>
</evidence>
<keyword evidence="7" id="KW-0393">Immunoglobulin domain</keyword>
<evidence type="ECO:0000256" key="10">
    <source>
        <dbReference type="SAM" id="Phobius"/>
    </source>
</evidence>
<dbReference type="PANTHER" id="PTHR24416">
    <property type="entry name" value="TYROSINE-PROTEIN KINASE RECEPTOR"/>
    <property type="match status" value="1"/>
</dbReference>
<evidence type="ECO:0000313" key="14">
    <source>
        <dbReference type="EMBL" id="KAJ8035108.1"/>
    </source>
</evidence>
<organism evidence="14 15">
    <name type="scientific">Holothuria leucospilota</name>
    <name type="common">Black long sea cucumber</name>
    <name type="synonym">Mertensiothuria leucospilota</name>
    <dbReference type="NCBI Taxonomy" id="206669"/>
    <lineage>
        <taxon>Eukaryota</taxon>
        <taxon>Metazoa</taxon>
        <taxon>Echinodermata</taxon>
        <taxon>Eleutherozoa</taxon>
        <taxon>Echinozoa</taxon>
        <taxon>Holothuroidea</taxon>
        <taxon>Aspidochirotacea</taxon>
        <taxon>Aspidochirotida</taxon>
        <taxon>Holothuriidae</taxon>
        <taxon>Holothuria</taxon>
    </lineage>
</organism>
<dbReference type="Gene3D" id="1.10.510.10">
    <property type="entry name" value="Transferase(Phosphotransferase) domain 1"/>
    <property type="match status" value="1"/>
</dbReference>
<keyword evidence="11" id="KW-0732">Signal</keyword>
<feature type="domain" description="Protein kinase" evidence="12">
    <location>
        <begin position="279"/>
        <end position="620"/>
    </location>
</feature>
<dbReference type="SUPFAM" id="SSF56112">
    <property type="entry name" value="Protein kinase-like (PK-like)"/>
    <property type="match status" value="1"/>
</dbReference>
<dbReference type="PROSITE" id="PS50835">
    <property type="entry name" value="IG_LIKE"/>
    <property type="match status" value="1"/>
</dbReference>
<dbReference type="InterPro" id="IPR000719">
    <property type="entry name" value="Prot_kinase_dom"/>
</dbReference>
<evidence type="ECO:0000256" key="2">
    <source>
        <dbReference type="ARBA" id="ARBA00011902"/>
    </source>
</evidence>
<dbReference type="InterPro" id="IPR003599">
    <property type="entry name" value="Ig_sub"/>
</dbReference>
<dbReference type="PIRSF" id="PIRSF000615">
    <property type="entry name" value="TyrPK_CSF1-R"/>
    <property type="match status" value="1"/>
</dbReference>
<keyword evidence="3 10" id="KW-0812">Transmembrane</keyword>
<dbReference type="InterPro" id="IPR007110">
    <property type="entry name" value="Ig-like_dom"/>
</dbReference>
<dbReference type="GO" id="GO:0046872">
    <property type="term" value="F:metal ion binding"/>
    <property type="evidence" value="ECO:0007669"/>
    <property type="project" value="UniProtKB-KW"/>
</dbReference>
<evidence type="ECO:0000259" key="12">
    <source>
        <dbReference type="PROSITE" id="PS50011"/>
    </source>
</evidence>
<dbReference type="InterPro" id="IPR013151">
    <property type="entry name" value="Immunoglobulin_dom"/>
</dbReference>
<dbReference type="InterPro" id="IPR011009">
    <property type="entry name" value="Kinase-like_dom_sf"/>
</dbReference>
<dbReference type="Pfam" id="PF00047">
    <property type="entry name" value="ig"/>
    <property type="match status" value="1"/>
</dbReference>
<dbReference type="Pfam" id="PF07714">
    <property type="entry name" value="PK_Tyr_Ser-Thr"/>
    <property type="match status" value="1"/>
</dbReference>
<name>A0A9Q1BYR6_HOLLE</name>
<comment type="subcellular location">
    <subcellularLocation>
        <location evidence="1">Membrane</location>
        <topology evidence="1">Single-pass membrane protein</topology>
    </subcellularLocation>
</comment>
<dbReference type="GO" id="GO:0005886">
    <property type="term" value="C:plasma membrane"/>
    <property type="evidence" value="ECO:0007669"/>
    <property type="project" value="TreeGrafter"/>
</dbReference>
<dbReference type="InterPro" id="IPR036179">
    <property type="entry name" value="Ig-like_dom_sf"/>
</dbReference>
<evidence type="ECO:0000256" key="5">
    <source>
        <dbReference type="ARBA" id="ARBA00023136"/>
    </source>
</evidence>
<comment type="caution">
    <text evidence="14">The sequence shown here is derived from an EMBL/GenBank/DDBJ whole genome shotgun (WGS) entry which is preliminary data.</text>
</comment>
<reference evidence="14" key="1">
    <citation type="submission" date="2021-10" db="EMBL/GenBank/DDBJ databases">
        <title>Tropical sea cucumber genome reveals ecological adaptation and Cuvierian tubules defense mechanism.</title>
        <authorList>
            <person name="Chen T."/>
        </authorList>
    </citation>
    <scope>NUCLEOTIDE SEQUENCE</scope>
    <source>
        <strain evidence="14">Nanhai2018</strain>
        <tissue evidence="14">Muscle</tissue>
    </source>
</reference>
<keyword evidence="4 10" id="KW-1133">Transmembrane helix</keyword>
<keyword evidence="5 10" id="KW-0472">Membrane</keyword>
<dbReference type="AlphaFoldDB" id="A0A9Q1BYR6"/>